<dbReference type="GeneID" id="106668086"/>
<feature type="transmembrane region" description="Helical" evidence="1">
    <location>
        <begin position="138"/>
        <end position="159"/>
    </location>
</feature>
<evidence type="ECO:0000313" key="2">
    <source>
        <dbReference type="EnsemblMetazoa" id="XP_014251996.1"/>
    </source>
</evidence>
<accession>A0A8I6TIG8</accession>
<proteinExistence type="predicted"/>
<evidence type="ECO:0000256" key="1">
    <source>
        <dbReference type="SAM" id="Phobius"/>
    </source>
</evidence>
<keyword evidence="1" id="KW-0812">Transmembrane</keyword>
<keyword evidence="3" id="KW-1185">Reference proteome</keyword>
<keyword evidence="1" id="KW-1133">Transmembrane helix</keyword>
<reference evidence="2" key="1">
    <citation type="submission" date="2022-01" db="UniProtKB">
        <authorList>
            <consortium name="EnsemblMetazoa"/>
        </authorList>
    </citation>
    <scope>IDENTIFICATION</scope>
</reference>
<evidence type="ECO:0000313" key="3">
    <source>
        <dbReference type="Proteomes" id="UP000494040"/>
    </source>
</evidence>
<feature type="transmembrane region" description="Helical" evidence="1">
    <location>
        <begin position="15"/>
        <end position="34"/>
    </location>
</feature>
<organism evidence="2 3">
    <name type="scientific">Cimex lectularius</name>
    <name type="common">Bed bug</name>
    <name type="synonym">Acanthia lectularia</name>
    <dbReference type="NCBI Taxonomy" id="79782"/>
    <lineage>
        <taxon>Eukaryota</taxon>
        <taxon>Metazoa</taxon>
        <taxon>Ecdysozoa</taxon>
        <taxon>Arthropoda</taxon>
        <taxon>Hexapoda</taxon>
        <taxon>Insecta</taxon>
        <taxon>Pterygota</taxon>
        <taxon>Neoptera</taxon>
        <taxon>Paraneoptera</taxon>
        <taxon>Hemiptera</taxon>
        <taxon>Heteroptera</taxon>
        <taxon>Panheteroptera</taxon>
        <taxon>Cimicomorpha</taxon>
        <taxon>Cimicidae</taxon>
        <taxon>Cimex</taxon>
    </lineage>
</organism>
<dbReference type="AlphaFoldDB" id="A0A8I6TIG8"/>
<keyword evidence="1" id="KW-0472">Membrane</keyword>
<name>A0A8I6TIG8_CIMLE</name>
<dbReference type="KEGG" id="clec:106668086"/>
<feature type="transmembrane region" description="Helical" evidence="1">
    <location>
        <begin position="46"/>
        <end position="67"/>
    </location>
</feature>
<dbReference type="Proteomes" id="UP000494040">
    <property type="component" value="Unassembled WGS sequence"/>
</dbReference>
<dbReference type="EnsemblMetazoa" id="XM_014396510.1">
    <property type="protein sequence ID" value="XP_014251996.1"/>
    <property type="gene ID" value="LOC106668086"/>
</dbReference>
<protein>
    <submittedName>
        <fullName evidence="2">Uncharacterized protein</fullName>
    </submittedName>
</protein>
<feature type="transmembrane region" description="Helical" evidence="1">
    <location>
        <begin position="79"/>
        <end position="97"/>
    </location>
</feature>
<dbReference type="RefSeq" id="XP_014251996.1">
    <property type="nucleotide sequence ID" value="XM_014396510.1"/>
</dbReference>
<sequence>MCKKLKEIASSGAKALVRLMILFLMVAEFFLLFAYYRFLGWAYEKLLLVTLFSGFVFIYILIIMGSISNRISAFVEATWAFYACCAYFVSGFIFIWFSKYNIFYTYQEAEGQAKFDEKSYSFGSRLNKMLFHDSREPLAICCTILSFLISILTLLHMLVVMNKVDLDSLNIYKQRRSTEKTAKMSVITRETILN</sequence>